<name>A0ABR8RYC0_9MICO</name>
<sequence length="128" mass="13438">MQPALSDIAESEFVLLTTFRKTGIAVGTPVWVAPDGGELLVTTGGTSGKVKRLRHTARVTLTPCDARGKVADGAPTVEATAVVRDDAESMARLDRALKAKYGMKYTLLRAGQKLRRGAATGSVALIIG</sequence>
<dbReference type="SUPFAM" id="SSF50475">
    <property type="entry name" value="FMN-binding split barrel"/>
    <property type="match status" value="1"/>
</dbReference>
<reference evidence="3 4" key="1">
    <citation type="submission" date="2020-08" db="EMBL/GenBank/DDBJ databases">
        <title>A Genomic Blueprint of the Chicken Gut Microbiome.</title>
        <authorList>
            <person name="Gilroy R."/>
            <person name="Ravi A."/>
            <person name="Getino M."/>
            <person name="Pursley I."/>
            <person name="Horton D.L."/>
            <person name="Alikhan N.-F."/>
            <person name="Baker D."/>
            <person name="Gharbi K."/>
            <person name="Hall N."/>
            <person name="Watson M."/>
            <person name="Adriaenssens E.M."/>
            <person name="Foster-Nyarko E."/>
            <person name="Jarju S."/>
            <person name="Secka A."/>
            <person name="Antonio M."/>
            <person name="Oren A."/>
            <person name="Chaudhuri R."/>
            <person name="La Ragione R.M."/>
            <person name="Hildebrand F."/>
            <person name="Pallen M.J."/>
        </authorList>
    </citation>
    <scope>NUCLEOTIDE SEQUENCE [LARGE SCALE GENOMIC DNA]</scope>
    <source>
        <strain evidence="3 4">Sa4CUA7</strain>
    </source>
</reference>
<dbReference type="InterPro" id="IPR052019">
    <property type="entry name" value="F420H2_bilvrd_red/Heme_oxyg"/>
</dbReference>
<evidence type="ECO:0000313" key="3">
    <source>
        <dbReference type="EMBL" id="MBD7956246.1"/>
    </source>
</evidence>
<evidence type="ECO:0000259" key="2">
    <source>
        <dbReference type="Pfam" id="PF01243"/>
    </source>
</evidence>
<dbReference type="Proteomes" id="UP000648352">
    <property type="component" value="Unassembled WGS sequence"/>
</dbReference>
<dbReference type="PANTHER" id="PTHR35176:SF11">
    <property type="entry name" value="PYRIDOXAMINE 5'-PHOSPHATE OXIDASE FAMILY PROTEIN"/>
    <property type="match status" value="1"/>
</dbReference>
<dbReference type="RefSeq" id="WP_191717270.1">
    <property type="nucleotide sequence ID" value="NZ_JACSQP010000001.1"/>
</dbReference>
<proteinExistence type="predicted"/>
<evidence type="ECO:0000313" key="4">
    <source>
        <dbReference type="Proteomes" id="UP000648352"/>
    </source>
</evidence>
<protein>
    <submittedName>
        <fullName evidence="3">PPOX class F420-dependent oxidoreductase</fullName>
        <ecNumber evidence="3">1.-.-.-</ecNumber>
    </submittedName>
</protein>
<dbReference type="NCBIfam" id="TIGR03666">
    <property type="entry name" value="Rv2061_F420"/>
    <property type="match status" value="1"/>
</dbReference>
<dbReference type="Gene3D" id="2.30.110.10">
    <property type="entry name" value="Electron Transport, Fmn-binding Protein, Chain A"/>
    <property type="match status" value="1"/>
</dbReference>
<accession>A0ABR8RYC0</accession>
<dbReference type="Pfam" id="PF01243">
    <property type="entry name" value="PNPOx_N"/>
    <property type="match status" value="1"/>
</dbReference>
<comment type="caution">
    <text evidence="3">The sequence shown here is derived from an EMBL/GenBank/DDBJ whole genome shotgun (WGS) entry which is preliminary data.</text>
</comment>
<dbReference type="InterPro" id="IPR012349">
    <property type="entry name" value="Split_barrel_FMN-bd"/>
</dbReference>
<dbReference type="PANTHER" id="PTHR35176">
    <property type="entry name" value="HEME OXYGENASE HI_0854-RELATED"/>
    <property type="match status" value="1"/>
</dbReference>
<keyword evidence="1 3" id="KW-0560">Oxidoreductase</keyword>
<organism evidence="3 4">
    <name type="scientific">Microbacterium pullorum</name>
    <dbReference type="NCBI Taxonomy" id="2762236"/>
    <lineage>
        <taxon>Bacteria</taxon>
        <taxon>Bacillati</taxon>
        <taxon>Actinomycetota</taxon>
        <taxon>Actinomycetes</taxon>
        <taxon>Micrococcales</taxon>
        <taxon>Microbacteriaceae</taxon>
        <taxon>Microbacterium</taxon>
    </lineage>
</organism>
<keyword evidence="4" id="KW-1185">Reference proteome</keyword>
<dbReference type="InterPro" id="IPR019965">
    <property type="entry name" value="PPOX_F420-dep_Rv2061_put"/>
</dbReference>
<feature type="domain" description="Pyridoxamine 5'-phosphate oxidase N-terminal" evidence="2">
    <location>
        <begin position="8"/>
        <end position="110"/>
    </location>
</feature>
<dbReference type="EMBL" id="JACSQP010000001">
    <property type="protein sequence ID" value="MBD7956246.1"/>
    <property type="molecule type" value="Genomic_DNA"/>
</dbReference>
<dbReference type="EC" id="1.-.-.-" evidence="3"/>
<evidence type="ECO:0000256" key="1">
    <source>
        <dbReference type="ARBA" id="ARBA00023002"/>
    </source>
</evidence>
<dbReference type="InterPro" id="IPR011576">
    <property type="entry name" value="Pyridox_Oxase_N"/>
</dbReference>
<dbReference type="GO" id="GO:0016491">
    <property type="term" value="F:oxidoreductase activity"/>
    <property type="evidence" value="ECO:0007669"/>
    <property type="project" value="UniProtKB-KW"/>
</dbReference>
<gene>
    <name evidence="3" type="ORF">H9651_01165</name>
</gene>